<keyword evidence="3" id="KW-1185">Reference proteome</keyword>
<evidence type="ECO:0000313" key="3">
    <source>
        <dbReference type="Proteomes" id="UP000027822"/>
    </source>
</evidence>
<keyword evidence="1" id="KW-0732">Signal</keyword>
<comment type="caution">
    <text evidence="2">The sequence shown here is derived from an EMBL/GenBank/DDBJ whole genome shotgun (WGS) entry which is preliminary data.</text>
</comment>
<feature type="chain" id="PRO_5001690574" evidence="1">
    <location>
        <begin position="26"/>
        <end position="164"/>
    </location>
</feature>
<gene>
    <name evidence="2" type="ORF">BAMA_18470</name>
</gene>
<protein>
    <submittedName>
        <fullName evidence="2">Uncharacterized protein</fullName>
    </submittedName>
</protein>
<dbReference type="OrthoDB" id="2510969at2"/>
<organism evidence="2 3">
    <name type="scientific">Bacillus manliponensis</name>
    <dbReference type="NCBI Taxonomy" id="574376"/>
    <lineage>
        <taxon>Bacteria</taxon>
        <taxon>Bacillati</taxon>
        <taxon>Bacillota</taxon>
        <taxon>Bacilli</taxon>
        <taxon>Bacillales</taxon>
        <taxon>Bacillaceae</taxon>
        <taxon>Bacillus</taxon>
        <taxon>Bacillus cereus group</taxon>
    </lineage>
</organism>
<name>A0A073JS26_9BACI</name>
<proteinExistence type="predicted"/>
<evidence type="ECO:0000256" key="1">
    <source>
        <dbReference type="SAM" id="SignalP"/>
    </source>
</evidence>
<accession>A0A073JS26</accession>
<evidence type="ECO:0000313" key="2">
    <source>
        <dbReference type="EMBL" id="KEK17125.1"/>
    </source>
</evidence>
<feature type="signal peptide" evidence="1">
    <location>
        <begin position="1"/>
        <end position="25"/>
    </location>
</feature>
<reference evidence="2 3" key="1">
    <citation type="submission" date="2014-06" db="EMBL/GenBank/DDBJ databases">
        <title>Draft genome sequence of Bacillus manliponensis JCM 15802 (MCCC 1A00708).</title>
        <authorList>
            <person name="Lai Q."/>
            <person name="Liu Y."/>
            <person name="Shao Z."/>
        </authorList>
    </citation>
    <scope>NUCLEOTIDE SEQUENCE [LARGE SCALE GENOMIC DNA]</scope>
    <source>
        <strain evidence="2 3">JCM 15802</strain>
    </source>
</reference>
<dbReference type="Proteomes" id="UP000027822">
    <property type="component" value="Unassembled WGS sequence"/>
</dbReference>
<dbReference type="RefSeq" id="WP_034644230.1">
    <property type="nucleotide sequence ID" value="NZ_CBCSJC010000039.1"/>
</dbReference>
<dbReference type="AlphaFoldDB" id="A0A073JS26"/>
<sequence length="164" mass="18432">MKKLIAATFMAVLAFVSFDTSSAMAAGNSHADIIQKNGASYNTIKVTKSLHNSPDNPTVVNYVSPVQDVHVRQASIKIDTWLGERWLRYHPLIYGGVHDSLHHALDAGQADLYVTERMILYKTAWQNEALGPFPDTVTPQTVNVKQVWYEIDTWLGPKWIGYNM</sequence>
<dbReference type="EMBL" id="JOTN01000045">
    <property type="protein sequence ID" value="KEK17125.1"/>
    <property type="molecule type" value="Genomic_DNA"/>
</dbReference>